<sequence length="38" mass="4202">MSTKIGDYMVVHAAIMKGINYPSKTGAGFEIRTHIAEY</sequence>
<evidence type="ECO:0000313" key="1">
    <source>
        <dbReference type="EMBL" id="GAY22143.1"/>
    </source>
</evidence>
<evidence type="ECO:0000313" key="2">
    <source>
        <dbReference type="Proteomes" id="UP000221538"/>
    </source>
</evidence>
<comment type="caution">
    <text evidence="1">The sequence shown here is derived from an EMBL/GenBank/DDBJ whole genome shotgun (WGS) entry which is preliminary data.</text>
</comment>
<reference evidence="1 2" key="2">
    <citation type="journal article" date="2013" name="Environ. Sci. Technol.">
        <title>The 4-tert-butylphenol-utilizing bacterium Sphingobium fuliginis OMI can degrade bisphenols via phenolic ring hydroxylation and meta-cleavage pathway.</title>
        <authorList>
            <person name="Ogata Y."/>
            <person name="Goda S."/>
            <person name="Toyama T."/>
            <person name="Sei K."/>
            <person name="Ike M."/>
        </authorList>
    </citation>
    <scope>NUCLEOTIDE SEQUENCE [LARGE SCALE GENOMIC DNA]</scope>
    <source>
        <strain evidence="1 2">OMI</strain>
    </source>
</reference>
<gene>
    <name evidence="1" type="ORF">SFOMI_2698</name>
</gene>
<dbReference type="AlphaFoldDB" id="A0A292ZH22"/>
<accession>A0A292ZH22</accession>
<dbReference type="Proteomes" id="UP000221538">
    <property type="component" value="Unassembled WGS sequence"/>
</dbReference>
<name>A0A292ZH22_SPHSA</name>
<reference evidence="1 2" key="1">
    <citation type="journal article" date="2013" name="Biodegradation">
        <title>Occurrence of 4-tert-butylphenol (4-t-BP) biodegradation in an aquatic sample caused by the presence of Spirodela polyrrhiza and isolation of a 4-t-BP-utilizing bacterium.</title>
        <authorList>
            <person name="Ogata Y."/>
            <person name="Toyama T."/>
            <person name="Yu N."/>
            <person name="Wang X."/>
            <person name="Sei K."/>
            <person name="Ike M."/>
        </authorList>
    </citation>
    <scope>NUCLEOTIDE SEQUENCE [LARGE SCALE GENOMIC DNA]</scope>
    <source>
        <strain evidence="1 2">OMI</strain>
    </source>
</reference>
<organism evidence="1 2">
    <name type="scientific">Sphingobium fuliginis (strain ATCC 27551)</name>
    <dbReference type="NCBI Taxonomy" id="336203"/>
    <lineage>
        <taxon>Bacteria</taxon>
        <taxon>Pseudomonadati</taxon>
        <taxon>Pseudomonadota</taxon>
        <taxon>Alphaproteobacteria</taxon>
        <taxon>Sphingomonadales</taxon>
        <taxon>Sphingomonadaceae</taxon>
        <taxon>Sphingobium</taxon>
    </lineage>
</organism>
<protein>
    <submittedName>
        <fullName evidence="1">Uncharacterized protein</fullName>
    </submittedName>
</protein>
<proteinExistence type="predicted"/>
<dbReference type="EMBL" id="BEWI01000032">
    <property type="protein sequence ID" value="GAY22143.1"/>
    <property type="molecule type" value="Genomic_DNA"/>
</dbReference>